<evidence type="ECO:0000256" key="1">
    <source>
        <dbReference type="SAM" id="MobiDB-lite"/>
    </source>
</evidence>
<feature type="compositionally biased region" description="Polar residues" evidence="1">
    <location>
        <begin position="1"/>
        <end position="12"/>
    </location>
</feature>
<reference evidence="2" key="1">
    <citation type="submission" date="2021-01" db="EMBL/GenBank/DDBJ databases">
        <authorList>
            <person name="Corre E."/>
            <person name="Pelletier E."/>
            <person name="Niang G."/>
            <person name="Scheremetjew M."/>
            <person name="Finn R."/>
            <person name="Kale V."/>
            <person name="Holt S."/>
            <person name="Cochrane G."/>
            <person name="Meng A."/>
            <person name="Brown T."/>
            <person name="Cohen L."/>
        </authorList>
    </citation>
    <scope>NUCLEOTIDE SEQUENCE</scope>
    <source>
        <strain evidence="2">CCMP645</strain>
    </source>
</reference>
<dbReference type="EMBL" id="HBIZ01022907">
    <property type="protein sequence ID" value="CAE0761862.1"/>
    <property type="molecule type" value="Transcribed_RNA"/>
</dbReference>
<feature type="compositionally biased region" description="Gly residues" evidence="1">
    <location>
        <begin position="264"/>
        <end position="285"/>
    </location>
</feature>
<accession>A0A7S4BCV3</accession>
<evidence type="ECO:0000313" key="2">
    <source>
        <dbReference type="EMBL" id="CAE0761862.1"/>
    </source>
</evidence>
<feature type="region of interest" description="Disordered" evidence="1">
    <location>
        <begin position="255"/>
        <end position="329"/>
    </location>
</feature>
<sequence length="329" mass="33973">MTSLPAQRSVSNSKKKPPTPKSTTSPSTATVPNPQSAAPHPAPSSFSALGMRSPRLETRDGSSNAILPPSAYHPSVMIASTELGVYVKWALLLQEQLELVRGEHAVLLQHCERLQVDNQLLRKKLFDENPSKYANLRPDAPVAGESEQAQSDAATPAALRGHTSSQAAVQADGASPAAAQTTAQTTAQTATQGLKRKKEEDADSNQRQSRVLEEAKSAVGLSGDRTNAQGDVMCSPNLRMLASFLKGPATEAEADARRAATGGSDAGGGARGGAAGIGAGGGGGAAPSVSPSVQKPLRPERSTRSIAPFDRLATRTEGNAAKRSATTVG</sequence>
<feature type="compositionally biased region" description="Low complexity" evidence="1">
    <location>
        <begin position="166"/>
        <end position="192"/>
    </location>
</feature>
<organism evidence="2">
    <name type="scientific">Chrysotila carterae</name>
    <name type="common">Marine alga</name>
    <name type="synonym">Syracosphaera carterae</name>
    <dbReference type="NCBI Taxonomy" id="13221"/>
    <lineage>
        <taxon>Eukaryota</taxon>
        <taxon>Haptista</taxon>
        <taxon>Haptophyta</taxon>
        <taxon>Prymnesiophyceae</taxon>
        <taxon>Isochrysidales</taxon>
        <taxon>Isochrysidaceae</taxon>
        <taxon>Chrysotila</taxon>
    </lineage>
</organism>
<proteinExistence type="predicted"/>
<dbReference type="AlphaFoldDB" id="A0A7S4BCV3"/>
<feature type="region of interest" description="Disordered" evidence="1">
    <location>
        <begin position="131"/>
        <end position="230"/>
    </location>
</feature>
<name>A0A7S4BCV3_CHRCT</name>
<protein>
    <submittedName>
        <fullName evidence="2">Uncharacterized protein</fullName>
    </submittedName>
</protein>
<feature type="region of interest" description="Disordered" evidence="1">
    <location>
        <begin position="1"/>
        <end position="49"/>
    </location>
</feature>
<feature type="compositionally biased region" description="Low complexity" evidence="1">
    <location>
        <begin position="21"/>
        <end position="48"/>
    </location>
</feature>
<gene>
    <name evidence="2" type="ORF">PCAR00345_LOCUS14474</name>
</gene>